<dbReference type="Gene3D" id="3.30.70.1290">
    <property type="entry name" value="Transposase IS200-like"/>
    <property type="match status" value="1"/>
</dbReference>
<proteinExistence type="predicted"/>
<comment type="caution">
    <text evidence="2">The sequence shown here is derived from an EMBL/GenBank/DDBJ whole genome shotgun (WGS) entry which is preliminary data.</text>
</comment>
<sequence length="243" mass="28285">MTRLTRLSAAAQAHYVVLRSVPEISLIPFDRNIEKLFQIFSDGSRAYSTDISAFAVFTDQIHLLLTPREKAEDLSRFVQQLSRLYSHYFNDEFSRNGKIWQGRFESSLLQGKGRLLAATIYMEWLPFVYGYGEPQFYPWSSYFHHAGIRSDYFMVPSIEYWALGNTPFERQKNYKDLFERGPDKVFGERLMSCVKRGWPIADKKFLESIGVEAERMEPQRGRGRPRKASAINPLESDTNLLNK</sequence>
<dbReference type="PANTHER" id="PTHR34322">
    <property type="entry name" value="TRANSPOSASE, Y1_TNP DOMAIN-CONTAINING"/>
    <property type="match status" value="1"/>
</dbReference>
<organism evidence="2 3">
    <name type="scientific">Parasutterella excrementihominis</name>
    <dbReference type="NCBI Taxonomy" id="487175"/>
    <lineage>
        <taxon>Bacteria</taxon>
        <taxon>Pseudomonadati</taxon>
        <taxon>Pseudomonadota</taxon>
        <taxon>Betaproteobacteria</taxon>
        <taxon>Burkholderiales</taxon>
        <taxon>Sutterellaceae</taxon>
        <taxon>Parasutterella</taxon>
    </lineage>
</organism>
<dbReference type="Pfam" id="PF01797">
    <property type="entry name" value="Y1_Tnp"/>
    <property type="match status" value="1"/>
</dbReference>
<dbReference type="InterPro" id="IPR002686">
    <property type="entry name" value="Transposase_17"/>
</dbReference>
<evidence type="ECO:0000313" key="3">
    <source>
        <dbReference type="Proteomes" id="UP000462362"/>
    </source>
</evidence>
<dbReference type="PANTHER" id="PTHR34322:SF2">
    <property type="entry name" value="TRANSPOSASE IS200-LIKE DOMAIN-CONTAINING PROTEIN"/>
    <property type="match status" value="1"/>
</dbReference>
<gene>
    <name evidence="2" type="ORF">GMD42_03255</name>
</gene>
<dbReference type="EMBL" id="WNCL01000006">
    <property type="protein sequence ID" value="MTU42654.1"/>
    <property type="molecule type" value="Genomic_DNA"/>
</dbReference>
<dbReference type="Proteomes" id="UP000462362">
    <property type="component" value="Unassembled WGS sequence"/>
</dbReference>
<dbReference type="GO" id="GO:0006313">
    <property type="term" value="P:DNA transposition"/>
    <property type="evidence" value="ECO:0007669"/>
    <property type="project" value="InterPro"/>
</dbReference>
<dbReference type="SUPFAM" id="SSF143422">
    <property type="entry name" value="Transposase IS200-like"/>
    <property type="match status" value="1"/>
</dbReference>
<dbReference type="SMART" id="SM01321">
    <property type="entry name" value="Y1_Tnp"/>
    <property type="match status" value="1"/>
</dbReference>
<dbReference type="GO" id="GO:0003677">
    <property type="term" value="F:DNA binding"/>
    <property type="evidence" value="ECO:0007669"/>
    <property type="project" value="InterPro"/>
</dbReference>
<evidence type="ECO:0000313" key="2">
    <source>
        <dbReference type="EMBL" id="MTU42654.1"/>
    </source>
</evidence>
<dbReference type="GO" id="GO:0004803">
    <property type="term" value="F:transposase activity"/>
    <property type="evidence" value="ECO:0007669"/>
    <property type="project" value="InterPro"/>
</dbReference>
<protein>
    <submittedName>
        <fullName evidence="2">Transposase</fullName>
    </submittedName>
</protein>
<accession>A0A6I3S3F7</accession>
<dbReference type="InterPro" id="IPR036515">
    <property type="entry name" value="Transposase_17_sf"/>
</dbReference>
<feature type="domain" description="Transposase IS200-like" evidence="1">
    <location>
        <begin position="9"/>
        <end position="125"/>
    </location>
</feature>
<dbReference type="AlphaFoldDB" id="A0A6I3S3F7"/>
<evidence type="ECO:0000259" key="1">
    <source>
        <dbReference type="SMART" id="SM01321"/>
    </source>
</evidence>
<name>A0A6I3S3F7_9BURK</name>
<dbReference type="RefSeq" id="WP_155165446.1">
    <property type="nucleotide sequence ID" value="NZ_CALFDP010000007.1"/>
</dbReference>
<reference evidence="2 3" key="1">
    <citation type="journal article" date="2019" name="Nat. Med.">
        <title>A library of human gut bacterial isolates paired with longitudinal multiomics data enables mechanistic microbiome research.</title>
        <authorList>
            <person name="Poyet M."/>
            <person name="Groussin M."/>
            <person name="Gibbons S.M."/>
            <person name="Avila-Pacheco J."/>
            <person name="Jiang X."/>
            <person name="Kearney S.M."/>
            <person name="Perrotta A.R."/>
            <person name="Berdy B."/>
            <person name="Zhao S."/>
            <person name="Lieberman T.D."/>
            <person name="Swanson P.K."/>
            <person name="Smith M."/>
            <person name="Roesemann S."/>
            <person name="Alexander J.E."/>
            <person name="Rich S.A."/>
            <person name="Livny J."/>
            <person name="Vlamakis H."/>
            <person name="Clish C."/>
            <person name="Bullock K."/>
            <person name="Deik A."/>
            <person name="Scott J."/>
            <person name="Pierce K.A."/>
            <person name="Xavier R.J."/>
            <person name="Alm E.J."/>
        </authorList>
    </citation>
    <scope>NUCLEOTIDE SEQUENCE [LARGE SCALE GENOMIC DNA]</scope>
    <source>
        <strain evidence="2 3">BIOML-A2</strain>
    </source>
</reference>